<protein>
    <submittedName>
        <fullName evidence="2">Uncharacterized protein</fullName>
    </submittedName>
</protein>
<feature type="compositionally biased region" description="Polar residues" evidence="1">
    <location>
        <begin position="20"/>
        <end position="30"/>
    </location>
</feature>
<dbReference type="Proteomes" id="UP000237441">
    <property type="component" value="Unassembled WGS sequence"/>
</dbReference>
<accession>A0A2S7YG54</accession>
<name>A0A2S7YG54_BEABA</name>
<dbReference type="AlphaFoldDB" id="A0A2S7YG54"/>
<reference evidence="2 3" key="1">
    <citation type="submission" date="2016-07" db="EMBL/GenBank/DDBJ databases">
        <title>Comparative genomics of the entomopathogenic fungus Beauveria bassiana.</title>
        <authorList>
            <person name="Valero Jimenez C.A."/>
            <person name="Zwaan B.J."/>
            <person name="Van Kan J.A."/>
            <person name="Takken W."/>
            <person name="Debets A.J."/>
            <person name="Schoustra S.E."/>
            <person name="Koenraadt C.J."/>
        </authorList>
    </citation>
    <scope>NUCLEOTIDE SEQUENCE [LARGE SCALE GENOMIC DNA]</scope>
    <source>
        <strain evidence="2 3">ARSEF 8028</strain>
    </source>
</reference>
<feature type="region of interest" description="Disordered" evidence="1">
    <location>
        <begin position="1"/>
        <end position="38"/>
    </location>
</feature>
<dbReference type="OrthoDB" id="3434319at2759"/>
<evidence type="ECO:0000313" key="2">
    <source>
        <dbReference type="EMBL" id="PQK14984.1"/>
    </source>
</evidence>
<gene>
    <name evidence="2" type="ORF">BB8028_0005g05020</name>
</gene>
<sequence>MRTQTTPRRTPHGKDLDRTSLMSPASTPRQTSDLADDDAFDGATATWSTMDMSTLDQYPSSWDAALDIADAEFMFAHNSAFDVAASSLYTPNFGLSPQSPSSTVSCDPGGSLTSTNTLQIPMPESVGSIDALSALSELSKMNLDLHIRVAAAATNKASLEFDNIIYQQGALYINNYTLAEFMLSTSQNFLQLLTKLCSTRQPVGLLCASPTADTLSSKPLSMQSHPPQMSSRQANIFAGSPPSCTTNTTAGPLPAPLALAITSVLTQLISLYDLMLHHFTARAQWISVDPIAPLPGLLFGGVPLNNPCTQGILISINMLERIECLLGIKSVPSTRQVGLLSPRQKEVLWSELDGRSAVLHGYAVVRPAELRRLFGKVAVTFSQASADSLQT</sequence>
<proteinExistence type="predicted"/>
<dbReference type="EMBL" id="JRHA01000005">
    <property type="protein sequence ID" value="PQK14984.1"/>
    <property type="molecule type" value="Genomic_DNA"/>
</dbReference>
<evidence type="ECO:0000313" key="3">
    <source>
        <dbReference type="Proteomes" id="UP000237441"/>
    </source>
</evidence>
<organism evidence="2 3">
    <name type="scientific">Beauveria bassiana</name>
    <name type="common">White muscardine disease fungus</name>
    <name type="synonym">Tritirachium shiotae</name>
    <dbReference type="NCBI Taxonomy" id="176275"/>
    <lineage>
        <taxon>Eukaryota</taxon>
        <taxon>Fungi</taxon>
        <taxon>Dikarya</taxon>
        <taxon>Ascomycota</taxon>
        <taxon>Pezizomycotina</taxon>
        <taxon>Sordariomycetes</taxon>
        <taxon>Hypocreomycetidae</taxon>
        <taxon>Hypocreales</taxon>
        <taxon>Cordycipitaceae</taxon>
        <taxon>Beauveria</taxon>
    </lineage>
</organism>
<comment type="caution">
    <text evidence="2">The sequence shown here is derived from an EMBL/GenBank/DDBJ whole genome shotgun (WGS) entry which is preliminary data.</text>
</comment>
<evidence type="ECO:0000256" key="1">
    <source>
        <dbReference type="SAM" id="MobiDB-lite"/>
    </source>
</evidence>